<gene>
    <name evidence="2" type="ORF">KGD82_13705</name>
</gene>
<accession>A0A975LCF6</accession>
<dbReference type="KEGG" id="nec:KGD82_13705"/>
<feature type="region of interest" description="Disordered" evidence="1">
    <location>
        <begin position="1"/>
        <end position="52"/>
    </location>
</feature>
<evidence type="ECO:0000256" key="1">
    <source>
        <dbReference type="SAM" id="MobiDB-lite"/>
    </source>
</evidence>
<keyword evidence="3" id="KW-1185">Reference proteome</keyword>
<reference evidence="2" key="1">
    <citation type="submission" date="2021-05" db="EMBL/GenBank/DDBJ databases">
        <authorList>
            <person name="Kaiqin L."/>
            <person name="Jian G."/>
        </authorList>
    </citation>
    <scope>NUCLEOTIDE SEQUENCE</scope>
    <source>
        <strain evidence="2">HDS5</strain>
    </source>
</reference>
<proteinExistence type="predicted"/>
<dbReference type="EMBL" id="CP074402">
    <property type="protein sequence ID" value="QVJ03085.1"/>
    <property type="molecule type" value="Genomic_DNA"/>
</dbReference>
<organism evidence="2 3">
    <name type="scientific">Nocardiopsis eucommiae</name>
    <dbReference type="NCBI Taxonomy" id="2831970"/>
    <lineage>
        <taxon>Bacteria</taxon>
        <taxon>Bacillati</taxon>
        <taxon>Actinomycetota</taxon>
        <taxon>Actinomycetes</taxon>
        <taxon>Streptosporangiales</taxon>
        <taxon>Nocardiopsidaceae</taxon>
        <taxon>Nocardiopsis</taxon>
    </lineage>
</organism>
<dbReference type="Proteomes" id="UP000682416">
    <property type="component" value="Chromosome"/>
</dbReference>
<sequence>MTDDLTPREEELHRLQGVRVKQELADEEKYGPAPHLGGGPFGSTGLTHPDDQ</sequence>
<evidence type="ECO:0000313" key="3">
    <source>
        <dbReference type="Proteomes" id="UP000682416"/>
    </source>
</evidence>
<evidence type="ECO:0000313" key="2">
    <source>
        <dbReference type="EMBL" id="QVJ03085.1"/>
    </source>
</evidence>
<feature type="compositionally biased region" description="Basic and acidic residues" evidence="1">
    <location>
        <begin position="1"/>
        <end position="30"/>
    </location>
</feature>
<dbReference type="AlphaFoldDB" id="A0A975LCF6"/>
<name>A0A975LCF6_9ACTN</name>
<protein>
    <submittedName>
        <fullName evidence="2">Uncharacterized protein</fullName>
    </submittedName>
</protein>